<protein>
    <submittedName>
        <fullName evidence="5">Putative histone acetyltransferase</fullName>
    </submittedName>
</protein>
<accession>A0A1S8A6R9</accession>
<dbReference type="Gene3D" id="1.20.920.10">
    <property type="entry name" value="Bromodomain-like"/>
    <property type="match status" value="1"/>
</dbReference>
<evidence type="ECO:0000259" key="4">
    <source>
        <dbReference type="PROSITE" id="PS50014"/>
    </source>
</evidence>
<dbReference type="Proteomes" id="UP000054516">
    <property type="component" value="Unassembled WGS sequence"/>
</dbReference>
<sequence>MQMHPFSWPFRKPVNANDVVGYYEKITTPMDLSTMAANLEAGDYMTIEEFIADALLMFDNRHRYDAPDTVFAKLAKMLERHMWARVRAIPGWSHLRRGKRPPGYPTGDDKGIR</sequence>
<dbReference type="OMA" id="NREYTHI"/>
<dbReference type="Pfam" id="PF00439">
    <property type="entry name" value="Bromodomain"/>
    <property type="match status" value="1"/>
</dbReference>
<dbReference type="PROSITE" id="PS50014">
    <property type="entry name" value="BROMODOMAIN_2"/>
    <property type="match status" value="1"/>
</dbReference>
<keyword evidence="6" id="KW-1185">Reference proteome</keyword>
<organism evidence="5">
    <name type="scientific">Rosellinia necatrix</name>
    <name type="common">White root-rot fungus</name>
    <dbReference type="NCBI Taxonomy" id="77044"/>
    <lineage>
        <taxon>Eukaryota</taxon>
        <taxon>Fungi</taxon>
        <taxon>Dikarya</taxon>
        <taxon>Ascomycota</taxon>
        <taxon>Pezizomycotina</taxon>
        <taxon>Sordariomycetes</taxon>
        <taxon>Xylariomycetidae</taxon>
        <taxon>Xylariales</taxon>
        <taxon>Xylariaceae</taxon>
        <taxon>Rosellinia</taxon>
    </lineage>
</organism>
<dbReference type="PRINTS" id="PR00503">
    <property type="entry name" value="BROMODOMAIN"/>
</dbReference>
<evidence type="ECO:0000256" key="1">
    <source>
        <dbReference type="ARBA" id="ARBA00023117"/>
    </source>
</evidence>
<dbReference type="InterPro" id="IPR037800">
    <property type="entry name" value="GCN5"/>
</dbReference>
<reference evidence="5" key="1">
    <citation type="submission" date="2016-03" db="EMBL/GenBank/DDBJ databases">
        <title>Draft genome sequence of Rosellinia necatrix.</title>
        <authorList>
            <person name="Kanematsu S."/>
        </authorList>
    </citation>
    <scope>NUCLEOTIDE SEQUENCE [LARGE SCALE GENOMIC DNA]</scope>
    <source>
        <strain evidence="5">W97</strain>
    </source>
</reference>
<evidence type="ECO:0000313" key="6">
    <source>
        <dbReference type="Proteomes" id="UP000054516"/>
    </source>
</evidence>
<dbReference type="InterPro" id="IPR036427">
    <property type="entry name" value="Bromodomain-like_sf"/>
</dbReference>
<evidence type="ECO:0000256" key="3">
    <source>
        <dbReference type="SAM" id="MobiDB-lite"/>
    </source>
</evidence>
<dbReference type="EMBL" id="DF977457">
    <property type="protein sequence ID" value="GAW25761.1"/>
    <property type="molecule type" value="Genomic_DNA"/>
</dbReference>
<evidence type="ECO:0000256" key="2">
    <source>
        <dbReference type="PROSITE-ProRule" id="PRU00035"/>
    </source>
</evidence>
<gene>
    <name evidence="5" type="ORF">SAMD00023353_1202160</name>
</gene>
<dbReference type="SUPFAM" id="SSF47370">
    <property type="entry name" value="Bromodomain"/>
    <property type="match status" value="1"/>
</dbReference>
<dbReference type="OrthoDB" id="5085373at2759"/>
<dbReference type="STRING" id="77044.A0A1S8A6R9"/>
<dbReference type="GO" id="GO:0000123">
    <property type="term" value="C:histone acetyltransferase complex"/>
    <property type="evidence" value="ECO:0007669"/>
    <property type="project" value="TreeGrafter"/>
</dbReference>
<feature type="region of interest" description="Disordered" evidence="3">
    <location>
        <begin position="94"/>
        <end position="113"/>
    </location>
</feature>
<feature type="domain" description="Bromo" evidence="4">
    <location>
        <begin position="2"/>
        <end position="72"/>
    </location>
</feature>
<dbReference type="GO" id="GO:0045944">
    <property type="term" value="P:positive regulation of transcription by RNA polymerase II"/>
    <property type="evidence" value="ECO:0007669"/>
    <property type="project" value="TreeGrafter"/>
</dbReference>
<keyword evidence="5" id="KW-0808">Transferase</keyword>
<dbReference type="AlphaFoldDB" id="A0A1S8A6R9"/>
<dbReference type="GO" id="GO:0010484">
    <property type="term" value="F:histone H3 acetyltransferase activity"/>
    <property type="evidence" value="ECO:0007669"/>
    <property type="project" value="TreeGrafter"/>
</dbReference>
<dbReference type="SMART" id="SM00297">
    <property type="entry name" value="BROMO"/>
    <property type="match status" value="1"/>
</dbReference>
<dbReference type="PANTHER" id="PTHR45750">
    <property type="entry name" value="GH11602P"/>
    <property type="match status" value="1"/>
</dbReference>
<dbReference type="InterPro" id="IPR001487">
    <property type="entry name" value="Bromodomain"/>
</dbReference>
<dbReference type="PANTHER" id="PTHR45750:SF3">
    <property type="entry name" value="HISTONE ACETYLTRANSFERASE"/>
    <property type="match status" value="1"/>
</dbReference>
<name>A0A1S8A6R9_ROSNE</name>
<keyword evidence="1 2" id="KW-0103">Bromodomain</keyword>
<proteinExistence type="predicted"/>
<evidence type="ECO:0000313" key="5">
    <source>
        <dbReference type="EMBL" id="GAW25761.1"/>
    </source>
</evidence>